<gene>
    <name evidence="2" type="ORF">WMO66_00380</name>
</gene>
<feature type="domain" description="Phage-Barnase-EndoU-ColicinE5/D-RelE like nuclease 4" evidence="1">
    <location>
        <begin position="4"/>
        <end position="179"/>
    </location>
</feature>
<sequence length="199" mass="22988">MCLLREAAHAWQQLTGTEYRITVGRRGKKSSFALSFSFADFPHVAGMQYAQDVDFGLRPSEYYGERLIPSILSGKLEAANMERSRNWLRIKGRLNAIIHLQETLDTEFLIARFRPNLVRIHCKIDAEYIIKNLHSGEVFFVFIDKGTGQRYYCKSAFERTTIDYLENQAVLTVLKKEKVMNGIPTLLYLHPNYMEDAEA</sequence>
<proteinExistence type="predicted"/>
<dbReference type="InterPro" id="IPR041420">
    <property type="entry name" value="PBECR4"/>
</dbReference>
<evidence type="ECO:0000313" key="2">
    <source>
        <dbReference type="EMBL" id="MEQ2509712.1"/>
    </source>
</evidence>
<protein>
    <submittedName>
        <fullName evidence="2">PBECR4 domain-containing protein</fullName>
    </submittedName>
</protein>
<dbReference type="Pfam" id="PF18813">
    <property type="entry name" value="PBECR4"/>
    <property type="match status" value="1"/>
</dbReference>
<reference evidence="2 3" key="1">
    <citation type="submission" date="2024-03" db="EMBL/GenBank/DDBJ databases">
        <title>Human intestinal bacterial collection.</title>
        <authorList>
            <person name="Pauvert C."/>
            <person name="Hitch T.C.A."/>
            <person name="Clavel T."/>
        </authorList>
    </citation>
    <scope>NUCLEOTIDE SEQUENCE [LARGE SCALE GENOMIC DNA]</scope>
    <source>
        <strain evidence="2 3">CLA-AA-H192</strain>
    </source>
</reference>
<dbReference type="Proteomes" id="UP001491552">
    <property type="component" value="Unassembled WGS sequence"/>
</dbReference>
<evidence type="ECO:0000313" key="3">
    <source>
        <dbReference type="Proteomes" id="UP001491552"/>
    </source>
</evidence>
<dbReference type="RefSeq" id="WP_349134429.1">
    <property type="nucleotide sequence ID" value="NZ_JBBMFF010000037.1"/>
</dbReference>
<comment type="caution">
    <text evidence="2">The sequence shown here is derived from an EMBL/GenBank/DDBJ whole genome shotgun (WGS) entry which is preliminary data.</text>
</comment>
<name>A0ABV1G2T9_9FIRM</name>
<dbReference type="EMBL" id="JBBMFF010000037">
    <property type="protein sequence ID" value="MEQ2509712.1"/>
    <property type="molecule type" value="Genomic_DNA"/>
</dbReference>
<organism evidence="2 3">
    <name type="scientific">Faecousia intestinalis</name>
    <dbReference type="NCBI Taxonomy" id="3133167"/>
    <lineage>
        <taxon>Bacteria</taxon>
        <taxon>Bacillati</taxon>
        <taxon>Bacillota</taxon>
        <taxon>Clostridia</taxon>
        <taxon>Eubacteriales</taxon>
        <taxon>Oscillospiraceae</taxon>
        <taxon>Faecousia</taxon>
    </lineage>
</organism>
<accession>A0ABV1G2T9</accession>
<keyword evidence="3" id="KW-1185">Reference proteome</keyword>
<evidence type="ECO:0000259" key="1">
    <source>
        <dbReference type="Pfam" id="PF18813"/>
    </source>
</evidence>